<dbReference type="Pfam" id="PF11112">
    <property type="entry name" value="PyocinActivator"/>
    <property type="match status" value="1"/>
</dbReference>
<evidence type="ECO:0000313" key="1">
    <source>
        <dbReference type="EMBL" id="MBG6287707.1"/>
    </source>
</evidence>
<protein>
    <submittedName>
        <fullName evidence="1">Pyocin activator PrtN family protein</fullName>
    </submittedName>
</protein>
<comment type="caution">
    <text evidence="1">The sequence shown here is derived from an EMBL/GenBank/DDBJ whole genome shotgun (WGS) entry which is preliminary data.</text>
</comment>
<keyword evidence="2" id="KW-1185">Reference proteome</keyword>
<proteinExistence type="predicted"/>
<sequence length="94" mass="10335">MNTAFLLMAQYNGAAIIPLERVCADYFSHLTPEKMKLKVAKGEIDLPLVPMEGSQKSARGVHLNDLAAYLDAQHAKAKSEHDKLMGRGGLRRVS</sequence>
<dbReference type="InterPro" id="IPR020518">
    <property type="entry name" value="Tscrpt_reg_PrtN"/>
</dbReference>
<organism evidence="1 2">
    <name type="scientific">Pseudomonas nitroreducens</name>
    <dbReference type="NCBI Taxonomy" id="46680"/>
    <lineage>
        <taxon>Bacteria</taxon>
        <taxon>Pseudomonadati</taxon>
        <taxon>Pseudomonadota</taxon>
        <taxon>Gammaproteobacteria</taxon>
        <taxon>Pseudomonadales</taxon>
        <taxon>Pseudomonadaceae</taxon>
        <taxon>Pseudomonas</taxon>
    </lineage>
</organism>
<accession>A0ABS0KI10</accession>
<gene>
    <name evidence="1" type="ORF">I5I61_09650</name>
</gene>
<dbReference type="EMBL" id="JADTFC010000017">
    <property type="protein sequence ID" value="MBG6287707.1"/>
    <property type="molecule type" value="Genomic_DNA"/>
</dbReference>
<evidence type="ECO:0000313" key="2">
    <source>
        <dbReference type="Proteomes" id="UP000608450"/>
    </source>
</evidence>
<name>A0ABS0KI10_PSENT</name>
<dbReference type="Proteomes" id="UP000608450">
    <property type="component" value="Unassembled WGS sequence"/>
</dbReference>
<reference evidence="1 2" key="1">
    <citation type="submission" date="2020-11" db="EMBL/GenBank/DDBJ databases">
        <title>Enhanced detection system for hospital associated transmission using whole genome sequencing surveillance.</title>
        <authorList>
            <person name="Harrison L.H."/>
            <person name="Van Tyne D."/>
            <person name="Marsh J.W."/>
            <person name="Griffith M.P."/>
            <person name="Snyder D.J."/>
            <person name="Cooper V.S."/>
            <person name="Mustapha M."/>
        </authorList>
    </citation>
    <scope>NUCLEOTIDE SEQUENCE [LARGE SCALE GENOMIC DNA]</scope>
    <source>
        <strain evidence="1 2">PSA00705</strain>
    </source>
</reference>
<dbReference type="RefSeq" id="WP_196912553.1">
    <property type="nucleotide sequence ID" value="NZ_JADTFC010000017.1"/>
</dbReference>